<feature type="binding site" description="in other chain" evidence="8">
    <location>
        <begin position="142"/>
        <end position="144"/>
    </location>
    <ligand>
        <name>FMN</name>
        <dbReference type="ChEBI" id="CHEBI:58210"/>
        <note>ligand shared between dimeric partners</note>
    </ligand>
</feature>
<feature type="domain" description="Nitroreductase" evidence="9">
    <location>
        <begin position="12"/>
        <end position="173"/>
    </location>
</feature>
<keyword evidence="6 7" id="KW-0520">NAD</keyword>
<comment type="caution">
    <text evidence="10">The sequence shown here is derived from an EMBL/GenBank/DDBJ whole genome shotgun (WGS) entry which is preliminary data.</text>
</comment>
<feature type="binding site" description="in other chain" evidence="8">
    <location>
        <begin position="15"/>
        <end position="17"/>
    </location>
    <ligand>
        <name>FMN</name>
        <dbReference type="ChEBI" id="CHEBI:58210"/>
        <note>ligand shared between dimeric partners</note>
    </ligand>
</feature>
<proteinExistence type="inferred from homology"/>
<evidence type="ECO:0000256" key="2">
    <source>
        <dbReference type="ARBA" id="ARBA00022630"/>
    </source>
</evidence>
<dbReference type="InterPro" id="IPR029479">
    <property type="entry name" value="Nitroreductase"/>
</dbReference>
<dbReference type="EMBL" id="PGTN01000111">
    <property type="protein sequence ID" value="PJF46676.1"/>
    <property type="molecule type" value="Genomic_DNA"/>
</dbReference>
<evidence type="ECO:0000256" key="4">
    <source>
        <dbReference type="ARBA" id="ARBA00022857"/>
    </source>
</evidence>
<dbReference type="GO" id="GO:0016491">
    <property type="term" value="F:oxidoreductase activity"/>
    <property type="evidence" value="ECO:0007669"/>
    <property type="project" value="UniProtKB-UniRule"/>
</dbReference>
<organism evidence="10 11">
    <name type="scientific">Candidatus Thermofonsia Clade 3 bacterium</name>
    <dbReference type="NCBI Taxonomy" id="2364212"/>
    <lineage>
        <taxon>Bacteria</taxon>
        <taxon>Bacillati</taxon>
        <taxon>Chloroflexota</taxon>
        <taxon>Candidatus Thermofontia</taxon>
        <taxon>Candidatus Thermofonsia Clade 3</taxon>
    </lineage>
</organism>
<keyword evidence="4 7" id="KW-0521">NADP</keyword>
<dbReference type="InterPro" id="IPR052530">
    <property type="entry name" value="NAD(P)H_nitroreductase"/>
</dbReference>
<dbReference type="InterPro" id="IPR026021">
    <property type="entry name" value="YdjA-like"/>
</dbReference>
<dbReference type="Gene3D" id="3.40.109.10">
    <property type="entry name" value="NADH Oxidase"/>
    <property type="match status" value="1"/>
</dbReference>
<keyword evidence="5 7" id="KW-0560">Oxidoreductase</keyword>
<reference evidence="10 11" key="1">
    <citation type="submission" date="2017-11" db="EMBL/GenBank/DDBJ databases">
        <title>Evolution of Phototrophy in the Chloroflexi Phylum Driven by Horizontal Gene Transfer.</title>
        <authorList>
            <person name="Ward L.M."/>
            <person name="Hemp J."/>
            <person name="Shih P.M."/>
            <person name="Mcglynn S.E."/>
            <person name="Fischer W."/>
        </authorList>
    </citation>
    <scope>NUCLEOTIDE SEQUENCE [LARGE SCALE GENOMIC DNA]</scope>
    <source>
        <strain evidence="10">JP3_7</strain>
    </source>
</reference>
<evidence type="ECO:0000256" key="1">
    <source>
        <dbReference type="ARBA" id="ARBA00007118"/>
    </source>
</evidence>
<sequence>MNDTVHALLNIIRERRSYALKELSPEPVNLDDVKLMLEAARWAPTHGMTEPWRFCVFAGASRAALGERFAEAYRLLTPPEKYDPKAEQAQRERPFAAPVWISLGMLRTGQDKMPEWEDLASVAIAAQHIHLMAHSMGYACKWTSGEIVRHERVLDLVGLKPPSKLLGFLFVGRPASGVVPQASRSPIEDKVIWRV</sequence>
<dbReference type="EC" id="1.-.-.-" evidence="7"/>
<comment type="similarity">
    <text evidence="1 7">Belongs to the nitroreductase family.</text>
</comment>
<dbReference type="PIRSF" id="PIRSF000232">
    <property type="entry name" value="YdjA"/>
    <property type="match status" value="1"/>
</dbReference>
<comment type="cofactor">
    <cofactor evidence="8">
        <name>FMN</name>
        <dbReference type="ChEBI" id="CHEBI:58210"/>
    </cofactor>
    <text evidence="8">Binds 1 FMN per subunit.</text>
</comment>
<keyword evidence="2 7" id="KW-0285">Flavoprotein</keyword>
<dbReference type="CDD" id="cd02135">
    <property type="entry name" value="YdjA-like"/>
    <property type="match status" value="1"/>
</dbReference>
<evidence type="ECO:0000256" key="6">
    <source>
        <dbReference type="ARBA" id="ARBA00023027"/>
    </source>
</evidence>
<evidence type="ECO:0000256" key="8">
    <source>
        <dbReference type="PIRSR" id="PIRSR000232-1"/>
    </source>
</evidence>
<evidence type="ECO:0000256" key="5">
    <source>
        <dbReference type="ARBA" id="ARBA00023002"/>
    </source>
</evidence>
<dbReference type="PANTHER" id="PTHR43821">
    <property type="entry name" value="NAD(P)H NITROREDUCTASE YDJA-RELATED"/>
    <property type="match status" value="1"/>
</dbReference>
<dbReference type="InterPro" id="IPR000415">
    <property type="entry name" value="Nitroreductase-like"/>
</dbReference>
<accession>A0A2M8QA49</accession>
<keyword evidence="3 7" id="KW-0288">FMN</keyword>
<evidence type="ECO:0000256" key="3">
    <source>
        <dbReference type="ARBA" id="ARBA00022643"/>
    </source>
</evidence>
<dbReference type="SUPFAM" id="SSF55469">
    <property type="entry name" value="FMN-dependent nitroreductase-like"/>
    <property type="match status" value="1"/>
</dbReference>
<evidence type="ECO:0000313" key="10">
    <source>
        <dbReference type="EMBL" id="PJF46676.1"/>
    </source>
</evidence>
<dbReference type="PANTHER" id="PTHR43821:SF1">
    <property type="entry name" value="NAD(P)H NITROREDUCTASE YDJA-RELATED"/>
    <property type="match status" value="1"/>
</dbReference>
<dbReference type="AlphaFoldDB" id="A0A2M8QA49"/>
<feature type="binding site" evidence="8">
    <location>
        <position position="46"/>
    </location>
    <ligand>
        <name>FMN</name>
        <dbReference type="ChEBI" id="CHEBI:58210"/>
        <note>ligand shared between dimeric partners</note>
    </ligand>
</feature>
<evidence type="ECO:0000259" key="9">
    <source>
        <dbReference type="Pfam" id="PF00881"/>
    </source>
</evidence>
<evidence type="ECO:0000313" key="11">
    <source>
        <dbReference type="Proteomes" id="UP000230790"/>
    </source>
</evidence>
<dbReference type="Proteomes" id="UP000230790">
    <property type="component" value="Unassembled WGS sequence"/>
</dbReference>
<gene>
    <name evidence="10" type="ORF">CUN48_12595</name>
</gene>
<name>A0A2M8QA49_9CHLR</name>
<evidence type="ECO:0000256" key="7">
    <source>
        <dbReference type="PIRNR" id="PIRNR000232"/>
    </source>
</evidence>
<dbReference type="Pfam" id="PF00881">
    <property type="entry name" value="Nitroreductase"/>
    <property type="match status" value="1"/>
</dbReference>
<protein>
    <recommendedName>
        <fullName evidence="7">Putative NAD(P)H nitroreductase</fullName>
        <ecNumber evidence="7">1.-.-.-</ecNumber>
    </recommendedName>
</protein>